<gene>
    <name evidence="2" type="ORF">GQ651_08010</name>
</gene>
<keyword evidence="1" id="KW-0472">Membrane</keyword>
<feature type="transmembrane region" description="Helical" evidence="1">
    <location>
        <begin position="6"/>
        <end position="25"/>
    </location>
</feature>
<keyword evidence="1" id="KW-0812">Transmembrane</keyword>
<dbReference type="RefSeq" id="WP_160763645.1">
    <property type="nucleotide sequence ID" value="NZ_WUPT01000001.1"/>
</dbReference>
<comment type="caution">
    <text evidence="2">The sequence shown here is derived from an EMBL/GenBank/DDBJ whole genome shotgun (WGS) entry which is preliminary data.</text>
</comment>
<evidence type="ECO:0000313" key="2">
    <source>
        <dbReference type="EMBL" id="MXQ07789.1"/>
    </source>
</evidence>
<proteinExistence type="predicted"/>
<dbReference type="EMBL" id="WUPT01000001">
    <property type="protein sequence ID" value="MXQ07789.1"/>
    <property type="molecule type" value="Genomic_DNA"/>
</dbReference>
<organism evidence="2 3">
    <name type="scientific">Kangsaoukella pontilimi</name>
    <dbReference type="NCBI Taxonomy" id="2691042"/>
    <lineage>
        <taxon>Bacteria</taxon>
        <taxon>Pseudomonadati</taxon>
        <taxon>Pseudomonadota</taxon>
        <taxon>Alphaproteobacteria</taxon>
        <taxon>Rhodobacterales</taxon>
        <taxon>Paracoccaceae</taxon>
        <taxon>Kangsaoukella</taxon>
    </lineage>
</organism>
<protein>
    <submittedName>
        <fullName evidence="2">Uncharacterized protein</fullName>
    </submittedName>
</protein>
<evidence type="ECO:0000256" key="1">
    <source>
        <dbReference type="SAM" id="Phobius"/>
    </source>
</evidence>
<reference evidence="2 3" key="1">
    <citation type="submission" date="2019-12" db="EMBL/GenBank/DDBJ databases">
        <authorList>
            <person name="Lee S.D."/>
        </authorList>
    </citation>
    <scope>NUCLEOTIDE SEQUENCE [LARGE SCALE GENOMIC DNA]</scope>
    <source>
        <strain evidence="2 3">GH1-50</strain>
    </source>
</reference>
<name>A0A7C9IG33_9RHOB</name>
<keyword evidence="3" id="KW-1185">Reference proteome</keyword>
<evidence type="ECO:0000313" key="3">
    <source>
        <dbReference type="Proteomes" id="UP000480350"/>
    </source>
</evidence>
<keyword evidence="1" id="KW-1133">Transmembrane helix</keyword>
<sequence>MKLPRILYWVVGLLLVIAGSLGFIAGQNALPTETAVIEAGADLFAEQTGGARTACVGRPGEGEVWIIVRCDDGVAARTYLFNRQGRLLAFEGGPRA</sequence>
<dbReference type="AlphaFoldDB" id="A0A7C9IG33"/>
<accession>A0A7C9IG33</accession>
<dbReference type="Proteomes" id="UP000480350">
    <property type="component" value="Unassembled WGS sequence"/>
</dbReference>
<reference evidence="2 3" key="2">
    <citation type="submission" date="2020-03" db="EMBL/GenBank/DDBJ databases">
        <title>Kangsaoukella pontilimi gen. nov., sp. nov., a new member of the family Rhodobacteraceae isolated from a tidal mudflat.</title>
        <authorList>
            <person name="Kim I.S."/>
        </authorList>
    </citation>
    <scope>NUCLEOTIDE SEQUENCE [LARGE SCALE GENOMIC DNA]</scope>
    <source>
        <strain evidence="2 3">GH1-50</strain>
    </source>
</reference>